<name>A0AAE0K4U6_9PEZI</name>
<feature type="compositionally biased region" description="Basic and acidic residues" evidence="1">
    <location>
        <begin position="1"/>
        <end position="11"/>
    </location>
</feature>
<keyword evidence="2" id="KW-1133">Transmembrane helix</keyword>
<feature type="region of interest" description="Disordered" evidence="1">
    <location>
        <begin position="1"/>
        <end position="20"/>
    </location>
</feature>
<proteinExistence type="predicted"/>
<keyword evidence="4" id="KW-1185">Reference proteome</keyword>
<evidence type="ECO:0000313" key="3">
    <source>
        <dbReference type="EMBL" id="KAK3369466.1"/>
    </source>
</evidence>
<reference evidence="3" key="2">
    <citation type="submission" date="2023-06" db="EMBL/GenBank/DDBJ databases">
        <authorList>
            <consortium name="Lawrence Berkeley National Laboratory"/>
            <person name="Haridas S."/>
            <person name="Hensen N."/>
            <person name="Bonometti L."/>
            <person name="Westerberg I."/>
            <person name="Brannstrom I.O."/>
            <person name="Guillou S."/>
            <person name="Cros-Aarteil S."/>
            <person name="Calhoun S."/>
            <person name="Kuo A."/>
            <person name="Mondo S."/>
            <person name="Pangilinan J."/>
            <person name="Riley R."/>
            <person name="Labutti K."/>
            <person name="Andreopoulos B."/>
            <person name="Lipzen A."/>
            <person name="Chen C."/>
            <person name="Yanf M."/>
            <person name="Daum C."/>
            <person name="Ng V."/>
            <person name="Clum A."/>
            <person name="Steindorff A."/>
            <person name="Ohm R."/>
            <person name="Martin F."/>
            <person name="Silar P."/>
            <person name="Natvig D."/>
            <person name="Lalanne C."/>
            <person name="Gautier V."/>
            <person name="Ament-Velasquez S.L."/>
            <person name="Kruys A."/>
            <person name="Hutchinson M.I."/>
            <person name="Powell A.J."/>
            <person name="Barry K."/>
            <person name="Miller A.N."/>
            <person name="Grigoriev I.V."/>
            <person name="Debuchy R."/>
            <person name="Gladieux P."/>
            <person name="Thoren M.H."/>
            <person name="Johannesson H."/>
        </authorList>
    </citation>
    <scope>NUCLEOTIDE SEQUENCE</scope>
    <source>
        <strain evidence="3">CBS 958.72</strain>
    </source>
</reference>
<dbReference type="AlphaFoldDB" id="A0AAE0K4U6"/>
<protein>
    <submittedName>
        <fullName evidence="3">Uncharacterized protein</fullName>
    </submittedName>
</protein>
<sequence length="169" mass="19253">MSNRGGTREKGSASGAGNPGKLDRNLSAERGLLLACLLACVLAWLLSCRMGRVRKRLHVDDILCSSHLTTTLWIREPVAYRKHAMTAWASGDMGRERYKYTGAQDESRRGSVRCRLCSVRIRICARFQVSGAYHVLSWWNCRRRRPILSLDVWTPAHRHCFGPRLQKET</sequence>
<dbReference type="EMBL" id="JAULSN010000006">
    <property type="protein sequence ID" value="KAK3369466.1"/>
    <property type="molecule type" value="Genomic_DNA"/>
</dbReference>
<gene>
    <name evidence="3" type="ORF">B0T24DRAFT_632672</name>
</gene>
<keyword evidence="2" id="KW-0472">Membrane</keyword>
<accession>A0AAE0K4U6</accession>
<evidence type="ECO:0000256" key="1">
    <source>
        <dbReference type="SAM" id="MobiDB-lite"/>
    </source>
</evidence>
<dbReference type="Proteomes" id="UP001287356">
    <property type="component" value="Unassembled WGS sequence"/>
</dbReference>
<evidence type="ECO:0000256" key="2">
    <source>
        <dbReference type="SAM" id="Phobius"/>
    </source>
</evidence>
<keyword evidence="2" id="KW-0812">Transmembrane</keyword>
<organism evidence="3 4">
    <name type="scientific">Lasiosphaeria ovina</name>
    <dbReference type="NCBI Taxonomy" id="92902"/>
    <lineage>
        <taxon>Eukaryota</taxon>
        <taxon>Fungi</taxon>
        <taxon>Dikarya</taxon>
        <taxon>Ascomycota</taxon>
        <taxon>Pezizomycotina</taxon>
        <taxon>Sordariomycetes</taxon>
        <taxon>Sordariomycetidae</taxon>
        <taxon>Sordariales</taxon>
        <taxon>Lasiosphaeriaceae</taxon>
        <taxon>Lasiosphaeria</taxon>
    </lineage>
</organism>
<reference evidence="3" key="1">
    <citation type="journal article" date="2023" name="Mol. Phylogenet. Evol.">
        <title>Genome-scale phylogeny and comparative genomics of the fungal order Sordariales.</title>
        <authorList>
            <person name="Hensen N."/>
            <person name="Bonometti L."/>
            <person name="Westerberg I."/>
            <person name="Brannstrom I.O."/>
            <person name="Guillou S."/>
            <person name="Cros-Aarteil S."/>
            <person name="Calhoun S."/>
            <person name="Haridas S."/>
            <person name="Kuo A."/>
            <person name="Mondo S."/>
            <person name="Pangilinan J."/>
            <person name="Riley R."/>
            <person name="LaButti K."/>
            <person name="Andreopoulos B."/>
            <person name="Lipzen A."/>
            <person name="Chen C."/>
            <person name="Yan M."/>
            <person name="Daum C."/>
            <person name="Ng V."/>
            <person name="Clum A."/>
            <person name="Steindorff A."/>
            <person name="Ohm R.A."/>
            <person name="Martin F."/>
            <person name="Silar P."/>
            <person name="Natvig D.O."/>
            <person name="Lalanne C."/>
            <person name="Gautier V."/>
            <person name="Ament-Velasquez S.L."/>
            <person name="Kruys A."/>
            <person name="Hutchinson M.I."/>
            <person name="Powell A.J."/>
            <person name="Barry K."/>
            <person name="Miller A.N."/>
            <person name="Grigoriev I.V."/>
            <person name="Debuchy R."/>
            <person name="Gladieux P."/>
            <person name="Hiltunen Thoren M."/>
            <person name="Johannesson H."/>
        </authorList>
    </citation>
    <scope>NUCLEOTIDE SEQUENCE</scope>
    <source>
        <strain evidence="3">CBS 958.72</strain>
    </source>
</reference>
<comment type="caution">
    <text evidence="3">The sequence shown here is derived from an EMBL/GenBank/DDBJ whole genome shotgun (WGS) entry which is preliminary data.</text>
</comment>
<feature type="transmembrane region" description="Helical" evidence="2">
    <location>
        <begin position="31"/>
        <end position="48"/>
    </location>
</feature>
<evidence type="ECO:0000313" key="4">
    <source>
        <dbReference type="Proteomes" id="UP001287356"/>
    </source>
</evidence>